<reference evidence="1 2" key="1">
    <citation type="submission" date="2023-01" db="EMBL/GenBank/DDBJ databases">
        <title>Analysis of 21 Apiospora genomes using comparative genomics revels a genus with tremendous synthesis potential of carbohydrate active enzymes and secondary metabolites.</title>
        <authorList>
            <person name="Sorensen T."/>
        </authorList>
    </citation>
    <scope>NUCLEOTIDE SEQUENCE [LARGE SCALE GENOMIC DNA]</scope>
    <source>
        <strain evidence="1 2">CBS 20057</strain>
    </source>
</reference>
<name>A0ABR1RKI6_9PEZI</name>
<evidence type="ECO:0000313" key="1">
    <source>
        <dbReference type="EMBL" id="KAK8013766.1"/>
    </source>
</evidence>
<protein>
    <submittedName>
        <fullName evidence="1">Uncharacterized protein</fullName>
    </submittedName>
</protein>
<dbReference type="Proteomes" id="UP001396898">
    <property type="component" value="Unassembled WGS sequence"/>
</dbReference>
<dbReference type="EMBL" id="JAQQWI010000013">
    <property type="protein sequence ID" value="KAK8013766.1"/>
    <property type="molecule type" value="Genomic_DNA"/>
</dbReference>
<proteinExistence type="predicted"/>
<organism evidence="1 2">
    <name type="scientific">Apiospora marii</name>
    <dbReference type="NCBI Taxonomy" id="335849"/>
    <lineage>
        <taxon>Eukaryota</taxon>
        <taxon>Fungi</taxon>
        <taxon>Dikarya</taxon>
        <taxon>Ascomycota</taxon>
        <taxon>Pezizomycotina</taxon>
        <taxon>Sordariomycetes</taxon>
        <taxon>Xylariomycetidae</taxon>
        <taxon>Amphisphaeriales</taxon>
        <taxon>Apiosporaceae</taxon>
        <taxon>Apiospora</taxon>
    </lineage>
</organism>
<gene>
    <name evidence="1" type="ORF">PG991_009359</name>
</gene>
<sequence>MSMHYSETLAKTFGRTKHLVPSRSHPSAGKNPAFESVLGLMSVPMDKLADLFRKFSGNS</sequence>
<evidence type="ECO:0000313" key="2">
    <source>
        <dbReference type="Proteomes" id="UP001396898"/>
    </source>
</evidence>
<comment type="caution">
    <text evidence="1">The sequence shown here is derived from an EMBL/GenBank/DDBJ whole genome shotgun (WGS) entry which is preliminary data.</text>
</comment>
<dbReference type="PANTHER" id="PTHR35585:SF1">
    <property type="entry name" value="HHE DOMAIN PROTEIN (AFU_ORTHOLOGUE AFUA_4G00730)"/>
    <property type="match status" value="1"/>
</dbReference>
<keyword evidence="2" id="KW-1185">Reference proteome</keyword>
<dbReference type="PANTHER" id="PTHR35585">
    <property type="entry name" value="HHE DOMAIN PROTEIN (AFU_ORTHOLOGUE AFUA_4G00730)"/>
    <property type="match status" value="1"/>
</dbReference>
<accession>A0ABR1RKI6</accession>